<organism evidence="5 6">
    <name type="scientific">Brevibacillus agri</name>
    <dbReference type="NCBI Taxonomy" id="51101"/>
    <lineage>
        <taxon>Bacteria</taxon>
        <taxon>Bacillati</taxon>
        <taxon>Bacillota</taxon>
        <taxon>Bacilli</taxon>
        <taxon>Bacillales</taxon>
        <taxon>Paenibacillaceae</taxon>
        <taxon>Brevibacillus</taxon>
    </lineage>
</organism>
<comment type="caution">
    <text evidence="5">The sequence shown here is derived from an EMBL/GenBank/DDBJ whole genome shotgun (WGS) entry which is preliminary data.</text>
</comment>
<sequence>MFNVEIGADQTQLIFNRNKIVHILKLEFAPQKMAELFQQVPHFIQIMQFIQENYAEAITLESLAEMFSYSAYHLSATFKQSTGYSPIDYLIRIRLEKAASLLTETVASLREISASVGYKDVYYFSRLFKKKLGVSPAEYRRRGAQRSEVADSPVNVPTYSIVERMLNRCIDSDNYYQ</sequence>
<dbReference type="PANTHER" id="PTHR43280:SF28">
    <property type="entry name" value="HTH-TYPE TRANSCRIPTIONAL ACTIVATOR RHAS"/>
    <property type="match status" value="1"/>
</dbReference>
<keyword evidence="6" id="KW-1185">Reference proteome</keyword>
<keyword evidence="2" id="KW-0238">DNA-binding</keyword>
<name>A0ABQ0STY7_9BACL</name>
<keyword evidence="1" id="KW-0805">Transcription regulation</keyword>
<dbReference type="PROSITE" id="PS00041">
    <property type="entry name" value="HTH_ARAC_FAMILY_1"/>
    <property type="match status" value="1"/>
</dbReference>
<keyword evidence="3" id="KW-0804">Transcription</keyword>
<evidence type="ECO:0000313" key="5">
    <source>
        <dbReference type="EMBL" id="GED27362.1"/>
    </source>
</evidence>
<reference evidence="5 6" key="1">
    <citation type="submission" date="2019-06" db="EMBL/GenBank/DDBJ databases">
        <title>Whole genome shotgun sequence of Brevibacillus agri NBRC 15538.</title>
        <authorList>
            <person name="Hosoyama A."/>
            <person name="Uohara A."/>
            <person name="Ohji S."/>
            <person name="Ichikawa N."/>
        </authorList>
    </citation>
    <scope>NUCLEOTIDE SEQUENCE [LARGE SCALE GENOMIC DNA]</scope>
    <source>
        <strain evidence="5 6">NBRC 15538</strain>
    </source>
</reference>
<evidence type="ECO:0000259" key="4">
    <source>
        <dbReference type="PROSITE" id="PS01124"/>
    </source>
</evidence>
<feature type="domain" description="HTH araC/xylS-type" evidence="4">
    <location>
        <begin position="44"/>
        <end position="142"/>
    </location>
</feature>
<evidence type="ECO:0000256" key="3">
    <source>
        <dbReference type="ARBA" id="ARBA00023163"/>
    </source>
</evidence>
<evidence type="ECO:0000256" key="1">
    <source>
        <dbReference type="ARBA" id="ARBA00023015"/>
    </source>
</evidence>
<protein>
    <recommendedName>
        <fullName evidence="4">HTH araC/xylS-type domain-containing protein</fullName>
    </recommendedName>
</protein>
<gene>
    <name evidence="5" type="ORF">BAG01nite_34640</name>
</gene>
<dbReference type="InterPro" id="IPR018060">
    <property type="entry name" value="HTH_AraC"/>
</dbReference>
<dbReference type="InterPro" id="IPR020449">
    <property type="entry name" value="Tscrpt_reg_AraC-type_HTH"/>
</dbReference>
<dbReference type="InterPro" id="IPR009057">
    <property type="entry name" value="Homeodomain-like_sf"/>
</dbReference>
<dbReference type="PANTHER" id="PTHR43280">
    <property type="entry name" value="ARAC-FAMILY TRANSCRIPTIONAL REGULATOR"/>
    <property type="match status" value="1"/>
</dbReference>
<dbReference type="Gene3D" id="1.10.10.60">
    <property type="entry name" value="Homeodomain-like"/>
    <property type="match status" value="2"/>
</dbReference>
<dbReference type="PROSITE" id="PS01124">
    <property type="entry name" value="HTH_ARAC_FAMILY_2"/>
    <property type="match status" value="1"/>
</dbReference>
<evidence type="ECO:0000256" key="2">
    <source>
        <dbReference type="ARBA" id="ARBA00023125"/>
    </source>
</evidence>
<dbReference type="SUPFAM" id="SSF46689">
    <property type="entry name" value="Homeodomain-like"/>
    <property type="match status" value="2"/>
</dbReference>
<dbReference type="Proteomes" id="UP000317180">
    <property type="component" value="Unassembled WGS sequence"/>
</dbReference>
<dbReference type="PRINTS" id="PR00032">
    <property type="entry name" value="HTHARAC"/>
</dbReference>
<dbReference type="SMART" id="SM00342">
    <property type="entry name" value="HTH_ARAC"/>
    <property type="match status" value="1"/>
</dbReference>
<dbReference type="InterPro" id="IPR018062">
    <property type="entry name" value="HTH_AraC-typ_CS"/>
</dbReference>
<evidence type="ECO:0000313" key="6">
    <source>
        <dbReference type="Proteomes" id="UP000317180"/>
    </source>
</evidence>
<accession>A0ABQ0STY7</accession>
<dbReference type="EMBL" id="BJOD01000040">
    <property type="protein sequence ID" value="GED27362.1"/>
    <property type="molecule type" value="Genomic_DNA"/>
</dbReference>
<dbReference type="Pfam" id="PF12833">
    <property type="entry name" value="HTH_18"/>
    <property type="match status" value="1"/>
</dbReference>
<proteinExistence type="predicted"/>